<dbReference type="EMBL" id="HBEF01000937">
    <property type="protein sequence ID" value="CAD8328504.1"/>
    <property type="molecule type" value="Transcribed_RNA"/>
</dbReference>
<protein>
    <submittedName>
        <fullName evidence="2">Uncharacterized protein</fullName>
    </submittedName>
</protein>
<feature type="compositionally biased region" description="Polar residues" evidence="1">
    <location>
        <begin position="76"/>
        <end position="93"/>
    </location>
</feature>
<dbReference type="AlphaFoldDB" id="A0A7R9WLJ4"/>
<gene>
    <name evidence="2" type="ORF">CAUS1442_LOCUS601</name>
</gene>
<proteinExistence type="predicted"/>
<name>A0A7R9WLJ4_9STRA</name>
<accession>A0A7R9WLJ4</accession>
<sequence length="128" mass="14647">MKHLGNAIEPTRPHSSQSLPFRPVCRLGQVCRVASIFRRCVHVFVQHAMAEPYAHMIDDRRERERERENFWIQTVGSRHVPSTSTNTATNTMPCCTPRKMRSFTVRARNGSMAEQGEVSTPQRNATHS</sequence>
<reference evidence="2" key="1">
    <citation type="submission" date="2021-01" db="EMBL/GenBank/DDBJ databases">
        <authorList>
            <person name="Corre E."/>
            <person name="Pelletier E."/>
            <person name="Niang G."/>
            <person name="Scheremetjew M."/>
            <person name="Finn R."/>
            <person name="Kale V."/>
            <person name="Holt S."/>
            <person name="Cochrane G."/>
            <person name="Meng A."/>
            <person name="Brown T."/>
            <person name="Cohen L."/>
        </authorList>
    </citation>
    <scope>NUCLEOTIDE SEQUENCE</scope>
    <source>
        <strain evidence="2">CCMP3328</strain>
    </source>
</reference>
<evidence type="ECO:0000256" key="1">
    <source>
        <dbReference type="SAM" id="MobiDB-lite"/>
    </source>
</evidence>
<organism evidence="2">
    <name type="scientific">Craspedostauros australis</name>
    <dbReference type="NCBI Taxonomy" id="1486917"/>
    <lineage>
        <taxon>Eukaryota</taxon>
        <taxon>Sar</taxon>
        <taxon>Stramenopiles</taxon>
        <taxon>Ochrophyta</taxon>
        <taxon>Bacillariophyta</taxon>
        <taxon>Bacillariophyceae</taxon>
        <taxon>Bacillariophycidae</taxon>
        <taxon>Naviculales</taxon>
        <taxon>Naviculaceae</taxon>
        <taxon>Craspedostauros</taxon>
    </lineage>
</organism>
<feature type="region of interest" description="Disordered" evidence="1">
    <location>
        <begin position="109"/>
        <end position="128"/>
    </location>
</feature>
<evidence type="ECO:0000313" key="2">
    <source>
        <dbReference type="EMBL" id="CAD8328504.1"/>
    </source>
</evidence>
<feature type="compositionally biased region" description="Polar residues" evidence="1">
    <location>
        <begin position="117"/>
        <end position="128"/>
    </location>
</feature>
<feature type="region of interest" description="Disordered" evidence="1">
    <location>
        <begin position="76"/>
        <end position="96"/>
    </location>
</feature>